<dbReference type="Proteomes" id="UP000292282">
    <property type="component" value="Unassembled WGS sequence"/>
</dbReference>
<dbReference type="VEuPathDB" id="MicrosporidiaDB:CWI38_0193p0020"/>
<feature type="transmembrane region" description="Helical" evidence="1">
    <location>
        <begin position="45"/>
        <end position="63"/>
    </location>
</feature>
<keyword evidence="1" id="KW-1133">Transmembrane helix</keyword>
<accession>A0A4Q9LZQ8</accession>
<reference evidence="2 3" key="1">
    <citation type="submission" date="2017-12" db="EMBL/GenBank/DDBJ databases">
        <authorList>
            <person name="Pombert J.-F."/>
            <person name="Haag K.L."/>
            <person name="Ebert D."/>
        </authorList>
    </citation>
    <scope>NUCLEOTIDE SEQUENCE [LARGE SCALE GENOMIC DNA]</scope>
    <source>
        <strain evidence="2">IL-G-3</strain>
    </source>
</reference>
<gene>
    <name evidence="2" type="ORF">CWI38_0193p0020</name>
</gene>
<feature type="transmembrane region" description="Helical" evidence="1">
    <location>
        <begin position="75"/>
        <end position="94"/>
    </location>
</feature>
<organism evidence="2 3">
    <name type="scientific">Hamiltosporidium tvaerminnensis</name>
    <dbReference type="NCBI Taxonomy" id="1176355"/>
    <lineage>
        <taxon>Eukaryota</taxon>
        <taxon>Fungi</taxon>
        <taxon>Fungi incertae sedis</taxon>
        <taxon>Microsporidia</taxon>
        <taxon>Dubosqiidae</taxon>
        <taxon>Hamiltosporidium</taxon>
    </lineage>
</organism>
<name>A0A4Q9LZQ8_9MICR</name>
<proteinExistence type="predicted"/>
<evidence type="ECO:0000313" key="2">
    <source>
        <dbReference type="EMBL" id="TBU19824.1"/>
    </source>
</evidence>
<evidence type="ECO:0000256" key="1">
    <source>
        <dbReference type="SAM" id="Phobius"/>
    </source>
</evidence>
<evidence type="ECO:0000313" key="3">
    <source>
        <dbReference type="Proteomes" id="UP000292282"/>
    </source>
</evidence>
<keyword evidence="1" id="KW-0812">Transmembrane</keyword>
<keyword evidence="3" id="KW-1185">Reference proteome</keyword>
<comment type="caution">
    <text evidence="2">The sequence shown here is derived from an EMBL/GenBank/DDBJ whole genome shotgun (WGS) entry which is preliminary data.</text>
</comment>
<feature type="transmembrane region" description="Helical" evidence="1">
    <location>
        <begin position="114"/>
        <end position="135"/>
    </location>
</feature>
<protein>
    <submittedName>
        <fullName evidence="2">Uncharacterized protein</fullName>
    </submittedName>
</protein>
<dbReference type="AlphaFoldDB" id="A0A4Q9LZQ8"/>
<keyword evidence="1" id="KW-0472">Membrane</keyword>
<dbReference type="EMBL" id="PITK01000193">
    <property type="protein sequence ID" value="TBU19824.1"/>
    <property type="molecule type" value="Genomic_DNA"/>
</dbReference>
<sequence>MNLPLSLNPVSLYSSSNHELFYYSNDSIITESVTDLNLQTKDFKIISVFSIAIVVLFILNLIELSSLTRFHSEKLGILIVFAIFLKIFYLFFAILELKNIKKFLSCKKVSIYKVFTFTLGVFDMGILFGICYFYWQKVQ</sequence>